<reference evidence="1" key="2">
    <citation type="submission" date="2021-08" db="EMBL/GenBank/DDBJ databases">
        <authorList>
            <person name="Tani A."/>
            <person name="Ola A."/>
            <person name="Ogura Y."/>
            <person name="Katsura K."/>
            <person name="Hayashi T."/>
        </authorList>
    </citation>
    <scope>NUCLEOTIDE SEQUENCE</scope>
    <source>
        <strain evidence="1">DSM 23674</strain>
    </source>
</reference>
<organism evidence="1 2">
    <name type="scientific">Methylobacterium thuringiense</name>
    <dbReference type="NCBI Taxonomy" id="1003091"/>
    <lineage>
        <taxon>Bacteria</taxon>
        <taxon>Pseudomonadati</taxon>
        <taxon>Pseudomonadota</taxon>
        <taxon>Alphaproteobacteria</taxon>
        <taxon>Hyphomicrobiales</taxon>
        <taxon>Methylobacteriaceae</taxon>
        <taxon>Methylobacterium</taxon>
    </lineage>
</organism>
<accession>A0ABQ4TRN4</accession>
<gene>
    <name evidence="1" type="ORF">EKPJFOCH_3832</name>
</gene>
<keyword evidence="2" id="KW-1185">Reference proteome</keyword>
<dbReference type="InterPro" id="IPR011856">
    <property type="entry name" value="tRNA_endonuc-like_dom_sf"/>
</dbReference>
<dbReference type="RefSeq" id="WP_238232663.1">
    <property type="nucleotide sequence ID" value="NZ_BPRA01000021.1"/>
</dbReference>
<protein>
    <recommendedName>
        <fullName evidence="3">PD(D/E)XK endonuclease domain-containing protein</fullName>
    </recommendedName>
</protein>
<dbReference type="Gene3D" id="3.40.1350.10">
    <property type="match status" value="1"/>
</dbReference>
<dbReference type="EMBL" id="BPRA01000021">
    <property type="protein sequence ID" value="GJE57318.1"/>
    <property type="molecule type" value="Genomic_DNA"/>
</dbReference>
<name>A0ABQ4TRN4_9HYPH</name>
<evidence type="ECO:0008006" key="3">
    <source>
        <dbReference type="Google" id="ProtNLM"/>
    </source>
</evidence>
<comment type="caution">
    <text evidence="1">The sequence shown here is derived from an EMBL/GenBank/DDBJ whole genome shotgun (WGS) entry which is preliminary data.</text>
</comment>
<sequence length="174" mass="18724">MAGPESVNSTLLGAAAEHYVMCQLLRQGKVAALAPAGVPDADIIVSDRLGSALAAVQVKARRAIGSDNGWHMKAKHEEIVRDLLFYCFVDFGSGLADQPKCWVIPSAVVACVLTTSHRNWLGAPGKKGQPHKDGPMRRMLPDYSRHGMKDHGLGWLDGYLDAWGLIAPPVIQSS</sequence>
<evidence type="ECO:0000313" key="2">
    <source>
        <dbReference type="Proteomes" id="UP001055101"/>
    </source>
</evidence>
<evidence type="ECO:0000313" key="1">
    <source>
        <dbReference type="EMBL" id="GJE57318.1"/>
    </source>
</evidence>
<reference evidence="1" key="1">
    <citation type="journal article" date="2021" name="Front. Microbiol.">
        <title>Comprehensive Comparative Genomics and Phenotyping of Methylobacterium Species.</title>
        <authorList>
            <person name="Alessa O."/>
            <person name="Ogura Y."/>
            <person name="Fujitani Y."/>
            <person name="Takami H."/>
            <person name="Hayashi T."/>
            <person name="Sahin N."/>
            <person name="Tani A."/>
        </authorList>
    </citation>
    <scope>NUCLEOTIDE SEQUENCE</scope>
    <source>
        <strain evidence="1">DSM 23674</strain>
    </source>
</reference>
<dbReference type="Proteomes" id="UP001055101">
    <property type="component" value="Unassembled WGS sequence"/>
</dbReference>
<proteinExistence type="predicted"/>